<dbReference type="EMBL" id="BAABEO010000016">
    <property type="protein sequence ID" value="GAA3685659.1"/>
    <property type="molecule type" value="Genomic_DNA"/>
</dbReference>
<gene>
    <name evidence="2" type="ORF">GCM10023081_23930</name>
</gene>
<dbReference type="Gene3D" id="3.90.550.10">
    <property type="entry name" value="Spore Coat Polysaccharide Biosynthesis Protein SpsA, Chain A"/>
    <property type="match status" value="1"/>
</dbReference>
<dbReference type="InterPro" id="IPR029044">
    <property type="entry name" value="Nucleotide-diphossugar_trans"/>
</dbReference>
<comment type="caution">
    <text evidence="2">The sequence shown here is derived from an EMBL/GenBank/DDBJ whole genome shotgun (WGS) entry which is preliminary data.</text>
</comment>
<accession>A0ABP7CCH7</accession>
<dbReference type="InterPro" id="IPR001173">
    <property type="entry name" value="Glyco_trans_2-like"/>
</dbReference>
<evidence type="ECO:0000259" key="1">
    <source>
        <dbReference type="Pfam" id="PF00535"/>
    </source>
</evidence>
<dbReference type="SUPFAM" id="SSF53448">
    <property type="entry name" value="Nucleotide-diphospho-sugar transferases"/>
    <property type="match status" value="1"/>
</dbReference>
<proteinExistence type="predicted"/>
<dbReference type="PANTHER" id="PTHR43685">
    <property type="entry name" value="GLYCOSYLTRANSFERASE"/>
    <property type="match status" value="1"/>
</dbReference>
<dbReference type="PANTHER" id="PTHR43685:SF2">
    <property type="entry name" value="GLYCOSYLTRANSFERASE 2-LIKE DOMAIN-CONTAINING PROTEIN"/>
    <property type="match status" value="1"/>
</dbReference>
<protein>
    <submittedName>
        <fullName evidence="2">Glycosyltransferase family 2 protein</fullName>
    </submittedName>
</protein>
<feature type="domain" description="Glycosyltransferase 2-like" evidence="1">
    <location>
        <begin position="8"/>
        <end position="174"/>
    </location>
</feature>
<evidence type="ECO:0000313" key="3">
    <source>
        <dbReference type="Proteomes" id="UP001500752"/>
    </source>
</evidence>
<evidence type="ECO:0000313" key="2">
    <source>
        <dbReference type="EMBL" id="GAA3685659.1"/>
    </source>
</evidence>
<dbReference type="CDD" id="cd00761">
    <property type="entry name" value="Glyco_tranf_GTA_type"/>
    <property type="match status" value="1"/>
</dbReference>
<name>A0ABP7CCH7_9MICC</name>
<dbReference type="Proteomes" id="UP001500752">
    <property type="component" value="Unassembled WGS sequence"/>
</dbReference>
<dbReference type="InterPro" id="IPR050834">
    <property type="entry name" value="Glycosyltransf_2"/>
</dbReference>
<keyword evidence="3" id="KW-1185">Reference proteome</keyword>
<sequence length="346" mass="36902">MTHRPLVSVIVPAKDQAPYISDALASLALQFDDPAALEVLVVDDGSTDGTGELAASFAARLPGLRVLRNESPQGVADARNAGLRAATGELVAFLDPDDWLAPGHLPALAAALHSLDVDFVRCDHVQVTEGNRTLHRAPQARRAVPLDPRADILPVEAASMVDYCFVWAGLFRKSALEETGAHFPAGVHTAEDRPWIWNLHLNAASYAVVNAPGVFYRRGVTTSLTQVYDERQLDFGACYLDIFGQVTASTEPALYWPKAARQYLAVACHHLGRKENWPPHLHGRLHAVITEGLAAIPAQVLAGALDDLDVERRTALLPLLPLLPGGPGRFAGSASAVSGAPVGVSA</sequence>
<dbReference type="Pfam" id="PF00535">
    <property type="entry name" value="Glycos_transf_2"/>
    <property type="match status" value="1"/>
</dbReference>
<reference evidence="3" key="1">
    <citation type="journal article" date="2019" name="Int. J. Syst. Evol. Microbiol.">
        <title>The Global Catalogue of Microorganisms (GCM) 10K type strain sequencing project: providing services to taxonomists for standard genome sequencing and annotation.</title>
        <authorList>
            <consortium name="The Broad Institute Genomics Platform"/>
            <consortium name="The Broad Institute Genome Sequencing Center for Infectious Disease"/>
            <person name="Wu L."/>
            <person name="Ma J."/>
        </authorList>
    </citation>
    <scope>NUCLEOTIDE SEQUENCE [LARGE SCALE GENOMIC DNA]</scope>
    <source>
        <strain evidence="3">JCM 30742</strain>
    </source>
</reference>
<dbReference type="RefSeq" id="WP_345151024.1">
    <property type="nucleotide sequence ID" value="NZ_BAABEO010000016.1"/>
</dbReference>
<organism evidence="2 3">
    <name type="scientific">Arthrobacter ginkgonis</name>
    <dbReference type="NCBI Taxonomy" id="1630594"/>
    <lineage>
        <taxon>Bacteria</taxon>
        <taxon>Bacillati</taxon>
        <taxon>Actinomycetota</taxon>
        <taxon>Actinomycetes</taxon>
        <taxon>Micrococcales</taxon>
        <taxon>Micrococcaceae</taxon>
        <taxon>Arthrobacter</taxon>
    </lineage>
</organism>